<dbReference type="CDD" id="cd23507">
    <property type="entry name" value="hydrophobin_I"/>
    <property type="match status" value="1"/>
</dbReference>
<dbReference type="GO" id="GO:0009277">
    <property type="term" value="C:fungal-type cell wall"/>
    <property type="evidence" value="ECO:0007669"/>
    <property type="project" value="InterPro"/>
</dbReference>
<dbReference type="InterPro" id="IPR001338">
    <property type="entry name" value="Class_I_Hydrophobin"/>
</dbReference>
<comment type="caution">
    <text evidence="8">The sequence shown here is derived from an EMBL/GenBank/DDBJ whole genome shotgun (WGS) entry which is preliminary data.</text>
</comment>
<gene>
    <name evidence="8" type="ORF">F5878DRAFT_639168</name>
</gene>
<dbReference type="Proteomes" id="UP001163846">
    <property type="component" value="Unassembled WGS sequence"/>
</dbReference>
<accession>A0AA38PG49</accession>
<dbReference type="EMBL" id="MU806019">
    <property type="protein sequence ID" value="KAJ3842053.1"/>
    <property type="molecule type" value="Genomic_DNA"/>
</dbReference>
<evidence type="ECO:0000256" key="6">
    <source>
        <dbReference type="ARBA" id="ARBA00093546"/>
    </source>
</evidence>
<reference evidence="8" key="1">
    <citation type="submission" date="2022-08" db="EMBL/GenBank/DDBJ databases">
        <authorList>
            <consortium name="DOE Joint Genome Institute"/>
            <person name="Min B."/>
            <person name="Riley R."/>
            <person name="Sierra-Patev S."/>
            <person name="Naranjo-Ortiz M."/>
            <person name="Looney B."/>
            <person name="Konkel Z."/>
            <person name="Slot J.C."/>
            <person name="Sakamoto Y."/>
            <person name="Steenwyk J.L."/>
            <person name="Rokas A."/>
            <person name="Carro J."/>
            <person name="Camarero S."/>
            <person name="Ferreira P."/>
            <person name="Molpeceres G."/>
            <person name="Ruiz-Duenas F.J."/>
            <person name="Serrano A."/>
            <person name="Henrissat B."/>
            <person name="Drula E."/>
            <person name="Hughes K.W."/>
            <person name="Mata J.L."/>
            <person name="Ishikawa N.K."/>
            <person name="Vargas-Isla R."/>
            <person name="Ushijima S."/>
            <person name="Smith C.A."/>
            <person name="Ahrendt S."/>
            <person name="Andreopoulos W."/>
            <person name="He G."/>
            <person name="Labutti K."/>
            <person name="Lipzen A."/>
            <person name="Ng V."/>
            <person name="Sandor L."/>
            <person name="Barry K."/>
            <person name="Martinez A.T."/>
            <person name="Xiao Y."/>
            <person name="Gibbons J.G."/>
            <person name="Terashima K."/>
            <person name="Hibbett D.S."/>
            <person name="Grigoriev I.V."/>
        </authorList>
    </citation>
    <scope>NUCLEOTIDE SEQUENCE</scope>
    <source>
        <strain evidence="8">TFB9207</strain>
    </source>
</reference>
<comment type="subcellular location">
    <subcellularLocation>
        <location evidence="1 7">Secreted</location>
        <location evidence="1 7">Cell wall</location>
    </subcellularLocation>
</comment>
<evidence type="ECO:0000256" key="2">
    <source>
        <dbReference type="ARBA" id="ARBA00010446"/>
    </source>
</evidence>
<keyword evidence="4 7" id="KW-0964">Secreted</keyword>
<dbReference type="SMART" id="SM00075">
    <property type="entry name" value="HYDRO"/>
    <property type="match status" value="1"/>
</dbReference>
<sequence length="133" mass="13257">MLFKRLFSIVPAVVLGLAMITTNAAPTVECDTCGGTGTGTGTTPPNNNGGSCNTGSLDCCNNVEEVTGANSGALESIISALLGTTVDLPISSVIGIGCNAILGLNECKQQTVCCTGTSFSGLINLGCSPINIL</sequence>
<feature type="signal peptide" evidence="7">
    <location>
        <begin position="1"/>
        <end position="24"/>
    </location>
</feature>
<protein>
    <recommendedName>
        <fullName evidence="7">Hydrophobin</fullName>
    </recommendedName>
</protein>
<comment type="similarity">
    <text evidence="2 7">Belongs to the fungal hydrophobin family.</text>
</comment>
<dbReference type="AlphaFoldDB" id="A0AA38PG49"/>
<feature type="chain" id="PRO_5041487482" description="Hydrophobin" evidence="7">
    <location>
        <begin position="25"/>
        <end position="133"/>
    </location>
</feature>
<dbReference type="Pfam" id="PF01185">
    <property type="entry name" value="Hydrophobin"/>
    <property type="match status" value="1"/>
</dbReference>
<evidence type="ECO:0000256" key="3">
    <source>
        <dbReference type="ARBA" id="ARBA00022512"/>
    </source>
</evidence>
<evidence type="ECO:0000256" key="5">
    <source>
        <dbReference type="ARBA" id="ARBA00023157"/>
    </source>
</evidence>
<keyword evidence="5 7" id="KW-1015">Disulfide bond</keyword>
<keyword evidence="9" id="KW-1185">Reference proteome</keyword>
<name>A0AA38PG49_9AGAR</name>
<evidence type="ECO:0000256" key="1">
    <source>
        <dbReference type="ARBA" id="ARBA00004191"/>
    </source>
</evidence>
<evidence type="ECO:0000256" key="7">
    <source>
        <dbReference type="RuleBase" id="RU365009"/>
    </source>
</evidence>
<evidence type="ECO:0000313" key="8">
    <source>
        <dbReference type="EMBL" id="KAJ3842053.1"/>
    </source>
</evidence>
<evidence type="ECO:0000313" key="9">
    <source>
        <dbReference type="Proteomes" id="UP001163846"/>
    </source>
</evidence>
<dbReference type="GO" id="GO:0005199">
    <property type="term" value="F:structural constituent of cell wall"/>
    <property type="evidence" value="ECO:0007669"/>
    <property type="project" value="InterPro"/>
</dbReference>
<keyword evidence="3 7" id="KW-0134">Cell wall</keyword>
<proteinExistence type="inferred from homology"/>
<keyword evidence="7" id="KW-0732">Signal</keyword>
<comment type="subunit">
    <text evidence="6">Self-assembles to form functional amyloid fibrils called rodlets. Self-assembly into fibrillar rodlets occurs spontaneously at hydrophobic:hydrophilic interfaces and the rodlets further associate laterally to form amphipathic monolayers.</text>
</comment>
<evidence type="ECO:0000256" key="4">
    <source>
        <dbReference type="ARBA" id="ARBA00022525"/>
    </source>
</evidence>
<organism evidence="8 9">
    <name type="scientific">Lentinula raphanica</name>
    <dbReference type="NCBI Taxonomy" id="153919"/>
    <lineage>
        <taxon>Eukaryota</taxon>
        <taxon>Fungi</taxon>
        <taxon>Dikarya</taxon>
        <taxon>Basidiomycota</taxon>
        <taxon>Agaricomycotina</taxon>
        <taxon>Agaricomycetes</taxon>
        <taxon>Agaricomycetidae</taxon>
        <taxon>Agaricales</taxon>
        <taxon>Marasmiineae</taxon>
        <taxon>Omphalotaceae</taxon>
        <taxon>Lentinula</taxon>
    </lineage>
</organism>